<feature type="compositionally biased region" description="Basic and acidic residues" evidence="1">
    <location>
        <begin position="87"/>
        <end position="108"/>
    </location>
</feature>
<dbReference type="RefSeq" id="WP_169282602.1">
    <property type="nucleotide sequence ID" value="NZ_CP051680.1"/>
</dbReference>
<accession>A0A7Z2VNJ8</accession>
<dbReference type="Proteomes" id="UP000502248">
    <property type="component" value="Chromosome"/>
</dbReference>
<dbReference type="Pfam" id="PF05973">
    <property type="entry name" value="Gp49"/>
    <property type="match status" value="1"/>
</dbReference>
<dbReference type="InterPro" id="IPR009241">
    <property type="entry name" value="HigB-like"/>
</dbReference>
<sequence>MKFSNFLDARGKDPVSSFVATLTSKERSKIDRYIRLIEEQGIRIGEPYVGHIEGKIWEVRPGNYRILFFVEGDNWIATNVFRKKGQKTPESEKHIARTRRDEWLKRHE</sequence>
<dbReference type="SUPFAM" id="SSF143011">
    <property type="entry name" value="RelE-like"/>
    <property type="match status" value="1"/>
</dbReference>
<dbReference type="AlphaFoldDB" id="A0A7Z2VNJ8"/>
<evidence type="ECO:0000313" key="2">
    <source>
        <dbReference type="EMBL" id="QJD86353.1"/>
    </source>
</evidence>
<evidence type="ECO:0000256" key="1">
    <source>
        <dbReference type="SAM" id="MobiDB-lite"/>
    </source>
</evidence>
<protein>
    <submittedName>
        <fullName evidence="2">Type II toxin-antitoxin system RelE/ParE family toxin</fullName>
    </submittedName>
</protein>
<keyword evidence="3" id="KW-1185">Reference proteome</keyword>
<evidence type="ECO:0000313" key="3">
    <source>
        <dbReference type="Proteomes" id="UP000502248"/>
    </source>
</evidence>
<dbReference type="KEGG" id="cheb:HH215_26435"/>
<gene>
    <name evidence="2" type="ORF">HH215_26435</name>
</gene>
<dbReference type="EMBL" id="CP051680">
    <property type="protein sequence ID" value="QJD86353.1"/>
    <property type="molecule type" value="Genomic_DNA"/>
</dbReference>
<name>A0A7Z2VNJ8_9BACL</name>
<proteinExistence type="predicted"/>
<organism evidence="2 3">
    <name type="scientific">Cohnella herbarum</name>
    <dbReference type="NCBI Taxonomy" id="2728023"/>
    <lineage>
        <taxon>Bacteria</taxon>
        <taxon>Bacillati</taxon>
        <taxon>Bacillota</taxon>
        <taxon>Bacilli</taxon>
        <taxon>Bacillales</taxon>
        <taxon>Paenibacillaceae</taxon>
        <taxon>Cohnella</taxon>
    </lineage>
</organism>
<dbReference type="InterPro" id="IPR035093">
    <property type="entry name" value="RelE/ParE_toxin_dom_sf"/>
</dbReference>
<feature type="region of interest" description="Disordered" evidence="1">
    <location>
        <begin position="85"/>
        <end position="108"/>
    </location>
</feature>
<reference evidence="2 3" key="1">
    <citation type="submission" date="2020-04" db="EMBL/GenBank/DDBJ databases">
        <title>Genome sequencing of novel species.</title>
        <authorList>
            <person name="Heo J."/>
            <person name="Kim S.-J."/>
            <person name="Kim J.-S."/>
            <person name="Hong S.-B."/>
            <person name="Kwon S.-W."/>
        </authorList>
    </citation>
    <scope>NUCLEOTIDE SEQUENCE [LARGE SCALE GENOMIC DNA]</scope>
    <source>
        <strain evidence="2 3">MFER-1</strain>
    </source>
</reference>